<gene>
    <name evidence="2" type="ORF">SVUK_LOCUS3809</name>
</gene>
<name>A0A3P7I603_STRVU</name>
<reference evidence="2 3" key="1">
    <citation type="submission" date="2018-11" db="EMBL/GenBank/DDBJ databases">
        <authorList>
            <consortium name="Pathogen Informatics"/>
        </authorList>
    </citation>
    <scope>NUCLEOTIDE SEQUENCE [LARGE SCALE GENOMIC DNA]</scope>
</reference>
<evidence type="ECO:0000313" key="2">
    <source>
        <dbReference type="EMBL" id="VDM68811.1"/>
    </source>
</evidence>
<protein>
    <submittedName>
        <fullName evidence="2">Uncharacterized protein</fullName>
    </submittedName>
</protein>
<proteinExistence type="predicted"/>
<sequence>MARCASCSADDVASSRLITALLLRPAPVTCRRHRPPRDVARGFRASRHGLSERGHENYPAGTKVETKKG</sequence>
<dbReference type="EMBL" id="UYYB01010061">
    <property type="protein sequence ID" value="VDM68811.1"/>
    <property type="molecule type" value="Genomic_DNA"/>
</dbReference>
<organism evidence="2 3">
    <name type="scientific">Strongylus vulgaris</name>
    <name type="common">Blood worm</name>
    <dbReference type="NCBI Taxonomy" id="40348"/>
    <lineage>
        <taxon>Eukaryota</taxon>
        <taxon>Metazoa</taxon>
        <taxon>Ecdysozoa</taxon>
        <taxon>Nematoda</taxon>
        <taxon>Chromadorea</taxon>
        <taxon>Rhabditida</taxon>
        <taxon>Rhabditina</taxon>
        <taxon>Rhabditomorpha</taxon>
        <taxon>Strongyloidea</taxon>
        <taxon>Strongylidae</taxon>
        <taxon>Strongylus</taxon>
    </lineage>
</organism>
<dbReference type="Proteomes" id="UP000270094">
    <property type="component" value="Unassembled WGS sequence"/>
</dbReference>
<dbReference type="AlphaFoldDB" id="A0A3P7I603"/>
<keyword evidence="3" id="KW-1185">Reference proteome</keyword>
<accession>A0A3P7I603</accession>
<evidence type="ECO:0000313" key="3">
    <source>
        <dbReference type="Proteomes" id="UP000270094"/>
    </source>
</evidence>
<feature type="region of interest" description="Disordered" evidence="1">
    <location>
        <begin position="33"/>
        <end position="69"/>
    </location>
</feature>
<evidence type="ECO:0000256" key="1">
    <source>
        <dbReference type="SAM" id="MobiDB-lite"/>
    </source>
</evidence>